<feature type="chain" id="PRO_5015885266" description="PXPV repeat-containing protein" evidence="1">
    <location>
        <begin position="26"/>
        <end position="97"/>
    </location>
</feature>
<sequence>MKLRVLKFAFLCIATTLCAMQSAQARVNVNVGVGIGIPGAFYAPPPPVFFMHPAAPMWPPPVVYSRHGFSPWHRPPHFMGPRHVRHPGWGPPPPRWR</sequence>
<dbReference type="OrthoDB" id="9104328at2"/>
<dbReference type="RefSeq" id="WP_110854678.1">
    <property type="nucleotide sequence ID" value="NZ_QJSQ01000005.1"/>
</dbReference>
<evidence type="ECO:0000256" key="1">
    <source>
        <dbReference type="SAM" id="SignalP"/>
    </source>
</evidence>
<accession>A0A2V4TH33</accession>
<name>A0A2V4TH33_9BURK</name>
<dbReference type="AlphaFoldDB" id="A0A2V4TH33"/>
<protein>
    <recommendedName>
        <fullName evidence="4">PXPV repeat-containing protein</fullName>
    </recommendedName>
</protein>
<keyword evidence="1" id="KW-0732">Signal</keyword>
<dbReference type="Proteomes" id="UP000247772">
    <property type="component" value="Unassembled WGS sequence"/>
</dbReference>
<dbReference type="EMBL" id="QJSQ01000005">
    <property type="protein sequence ID" value="PYE24849.1"/>
    <property type="molecule type" value="Genomic_DNA"/>
</dbReference>
<gene>
    <name evidence="2" type="ORF">C7410_10572</name>
</gene>
<evidence type="ECO:0000313" key="3">
    <source>
        <dbReference type="Proteomes" id="UP000247772"/>
    </source>
</evidence>
<feature type="signal peptide" evidence="1">
    <location>
        <begin position="1"/>
        <end position="25"/>
    </location>
</feature>
<evidence type="ECO:0000313" key="2">
    <source>
        <dbReference type="EMBL" id="PYE24849.1"/>
    </source>
</evidence>
<comment type="caution">
    <text evidence="2">The sequence shown here is derived from an EMBL/GenBank/DDBJ whole genome shotgun (WGS) entry which is preliminary data.</text>
</comment>
<proteinExistence type="predicted"/>
<organism evidence="2 3">
    <name type="scientific">Paraburkholderia silvatlantica</name>
    <dbReference type="NCBI Taxonomy" id="321895"/>
    <lineage>
        <taxon>Bacteria</taxon>
        <taxon>Pseudomonadati</taxon>
        <taxon>Pseudomonadota</taxon>
        <taxon>Betaproteobacteria</taxon>
        <taxon>Burkholderiales</taxon>
        <taxon>Burkholderiaceae</taxon>
        <taxon>Paraburkholderia</taxon>
    </lineage>
</organism>
<evidence type="ECO:0008006" key="4">
    <source>
        <dbReference type="Google" id="ProtNLM"/>
    </source>
</evidence>
<reference evidence="2 3" key="1">
    <citation type="submission" date="2018-06" db="EMBL/GenBank/DDBJ databases">
        <title>Genomic Encyclopedia of Type Strains, Phase IV (KMG-V): Genome sequencing to study the core and pangenomes of soil and plant-associated prokaryotes.</title>
        <authorList>
            <person name="Whitman W."/>
        </authorList>
    </citation>
    <scope>NUCLEOTIDE SEQUENCE [LARGE SCALE GENOMIC DNA]</scope>
    <source>
        <strain evidence="2 3">SRCL-318</strain>
    </source>
</reference>